<dbReference type="OrthoDB" id="2166976at2"/>
<evidence type="ECO:0000313" key="2">
    <source>
        <dbReference type="EMBL" id="GEK91124.1"/>
    </source>
</evidence>
<dbReference type="AlphaFoldDB" id="A0A511ASE7"/>
<gene>
    <name evidence="2" type="ORF">AKA01nite_07460</name>
</gene>
<keyword evidence="1" id="KW-0472">Membrane</keyword>
<sequence>MKKFFAYISIVIGGLAALIIVGAFVVMLFQTRLETSNERLALREEERSSIEDKWLAAHENEENITLVIEDVAINQDSGTLKWSDSQERKGLVYFSVESDDSISFAEAESNFPKNMPSYPKYFREAISEKIRN</sequence>
<keyword evidence="3" id="KW-1185">Reference proteome</keyword>
<protein>
    <submittedName>
        <fullName evidence="2">Uncharacterized protein</fullName>
    </submittedName>
</protein>
<reference evidence="2 3" key="1">
    <citation type="submission" date="2019-07" db="EMBL/GenBank/DDBJ databases">
        <title>Whole genome shotgun sequence of Alkalibacterium kapii NBRC 103247.</title>
        <authorList>
            <person name="Hosoyama A."/>
            <person name="Uohara A."/>
            <person name="Ohji S."/>
            <person name="Ichikawa N."/>
        </authorList>
    </citation>
    <scope>NUCLEOTIDE SEQUENCE [LARGE SCALE GENOMIC DNA]</scope>
    <source>
        <strain evidence="2 3">NBRC 103247</strain>
    </source>
</reference>
<dbReference type="Proteomes" id="UP000321662">
    <property type="component" value="Unassembled WGS sequence"/>
</dbReference>
<evidence type="ECO:0000256" key="1">
    <source>
        <dbReference type="SAM" id="Phobius"/>
    </source>
</evidence>
<comment type="caution">
    <text evidence="2">The sequence shown here is derived from an EMBL/GenBank/DDBJ whole genome shotgun (WGS) entry which is preliminary data.</text>
</comment>
<dbReference type="EMBL" id="BJUY01000006">
    <property type="protein sequence ID" value="GEK91124.1"/>
    <property type="molecule type" value="Genomic_DNA"/>
</dbReference>
<accession>A0A511ASE7</accession>
<proteinExistence type="predicted"/>
<name>A0A511ASE7_9LACT</name>
<keyword evidence="1" id="KW-1133">Transmembrane helix</keyword>
<keyword evidence="1" id="KW-0812">Transmembrane</keyword>
<feature type="transmembrane region" description="Helical" evidence="1">
    <location>
        <begin position="6"/>
        <end position="29"/>
    </location>
</feature>
<dbReference type="RefSeq" id="WP_146923915.1">
    <property type="nucleotide sequence ID" value="NZ_BJUY01000006.1"/>
</dbReference>
<organism evidence="2 3">
    <name type="scientific">Alkalibacterium kapii</name>
    <dbReference type="NCBI Taxonomy" id="426704"/>
    <lineage>
        <taxon>Bacteria</taxon>
        <taxon>Bacillati</taxon>
        <taxon>Bacillota</taxon>
        <taxon>Bacilli</taxon>
        <taxon>Lactobacillales</taxon>
        <taxon>Carnobacteriaceae</taxon>
        <taxon>Alkalibacterium</taxon>
    </lineage>
</organism>
<evidence type="ECO:0000313" key="3">
    <source>
        <dbReference type="Proteomes" id="UP000321662"/>
    </source>
</evidence>